<evidence type="ECO:0000313" key="3">
    <source>
        <dbReference type="Proteomes" id="UP000719942"/>
    </source>
</evidence>
<dbReference type="Proteomes" id="UP000719942">
    <property type="component" value="Unassembled WGS sequence"/>
</dbReference>
<keyword evidence="3" id="KW-1185">Reference proteome</keyword>
<organism evidence="2 3">
    <name type="scientific">Caproiciproducens faecalis</name>
    <dbReference type="NCBI Taxonomy" id="2820301"/>
    <lineage>
        <taxon>Bacteria</taxon>
        <taxon>Bacillati</taxon>
        <taxon>Bacillota</taxon>
        <taxon>Clostridia</taxon>
        <taxon>Eubacteriales</taxon>
        <taxon>Acutalibacteraceae</taxon>
        <taxon>Caproiciproducens</taxon>
    </lineage>
</organism>
<dbReference type="Pfam" id="PF06541">
    <property type="entry name" value="ABC_trans_CmpB"/>
    <property type="match status" value="1"/>
</dbReference>
<feature type="transmembrane region" description="Helical" evidence="1">
    <location>
        <begin position="100"/>
        <end position="120"/>
    </location>
</feature>
<keyword evidence="1" id="KW-0472">Membrane</keyword>
<dbReference type="RefSeq" id="WP_219964185.1">
    <property type="nucleotide sequence ID" value="NZ_JAGFNZ010000001.1"/>
</dbReference>
<protein>
    <recommendedName>
        <fullName evidence="4">ABC-transporter type IV</fullName>
    </recommendedName>
</protein>
<evidence type="ECO:0008006" key="4">
    <source>
        <dbReference type="Google" id="ProtNLM"/>
    </source>
</evidence>
<comment type="caution">
    <text evidence="2">The sequence shown here is derived from an EMBL/GenBank/DDBJ whole genome shotgun (WGS) entry which is preliminary data.</text>
</comment>
<dbReference type="InterPro" id="IPR010540">
    <property type="entry name" value="CmpB_TMEM229"/>
</dbReference>
<accession>A0ABS7DKI1</accession>
<dbReference type="EMBL" id="JAGFNZ010000001">
    <property type="protein sequence ID" value="MBW7571798.1"/>
    <property type="molecule type" value="Genomic_DNA"/>
</dbReference>
<gene>
    <name evidence="2" type="ORF">J5W02_03135</name>
</gene>
<reference evidence="2 3" key="1">
    <citation type="submission" date="2021-03" db="EMBL/GenBank/DDBJ databases">
        <title>Caproiciproducens sp. nov. isolated from feces of cow.</title>
        <authorList>
            <person name="Choi J.-Y."/>
        </authorList>
    </citation>
    <scope>NUCLEOTIDE SEQUENCE [LARGE SCALE GENOMIC DNA]</scope>
    <source>
        <strain evidence="2 3">AGMB10547</strain>
    </source>
</reference>
<keyword evidence="1" id="KW-1133">Transmembrane helix</keyword>
<proteinExistence type="predicted"/>
<evidence type="ECO:0000256" key="1">
    <source>
        <dbReference type="SAM" id="Phobius"/>
    </source>
</evidence>
<feature type="transmembrane region" description="Helical" evidence="1">
    <location>
        <begin position="58"/>
        <end position="80"/>
    </location>
</feature>
<name>A0ABS7DKI1_9FIRM</name>
<sequence length="128" mass="13735">MKKNAFLFLTGGTVYPALEIICRGRTDISMAAAGGLCLCLIDRVCNHRMKSSPISAKCLIGSGIITTVEFATGLLVNVALKMNVWDYSALPMNIMGQICVPFSLLWFVATLPAMGLCGLCEKAPFLAE</sequence>
<keyword evidence="1" id="KW-0812">Transmembrane</keyword>
<evidence type="ECO:0000313" key="2">
    <source>
        <dbReference type="EMBL" id="MBW7571798.1"/>
    </source>
</evidence>